<dbReference type="InterPro" id="IPR019734">
    <property type="entry name" value="TPR_rpt"/>
</dbReference>
<dbReference type="Proteomes" id="UP000664795">
    <property type="component" value="Unassembled WGS sequence"/>
</dbReference>
<keyword evidence="4" id="KW-1133">Transmembrane helix</keyword>
<accession>A0A939G3S4</accession>
<feature type="transmembrane region" description="Helical" evidence="4">
    <location>
        <begin position="207"/>
        <end position="223"/>
    </location>
</feature>
<keyword evidence="6" id="KW-1185">Reference proteome</keyword>
<evidence type="ECO:0000313" key="5">
    <source>
        <dbReference type="EMBL" id="MBO0931534.1"/>
    </source>
</evidence>
<evidence type="ECO:0000313" key="6">
    <source>
        <dbReference type="Proteomes" id="UP000664795"/>
    </source>
</evidence>
<dbReference type="SUPFAM" id="SSF48452">
    <property type="entry name" value="TPR-like"/>
    <property type="match status" value="1"/>
</dbReference>
<dbReference type="Gene3D" id="1.25.40.10">
    <property type="entry name" value="Tetratricopeptide repeat domain"/>
    <property type="match status" value="2"/>
</dbReference>
<sequence length="286" mass="32004">MIELLTITTFVGYIIYLRYYADGRNDAQKQADELREGISLYENDQFAAALAYFNNTLATRPKLAVAYLYRARIYRALNDTKAALADLEKGKSYDDTVADLHLETGQIQFDKRNYQQAFLDFDKAIFHGASAESYYWRGRTRQHLNQAEEAARDMAKAEATVEAARDVLGQTHPTTTSFVTRQLVIHALFTTLNALILLILIKRSPVIHWPYLLAAFSAGAIGFAEPRKGWLLAVWQVVLLLTGYWLVVGPSASSVARELEAFCLYGAIGLTFVGSFLGSVLKRSQG</sequence>
<organism evidence="5 6">
    <name type="scientific">Fibrella aquatilis</name>
    <dbReference type="NCBI Taxonomy" id="2817059"/>
    <lineage>
        <taxon>Bacteria</taxon>
        <taxon>Pseudomonadati</taxon>
        <taxon>Bacteroidota</taxon>
        <taxon>Cytophagia</taxon>
        <taxon>Cytophagales</taxon>
        <taxon>Spirosomataceae</taxon>
        <taxon>Fibrella</taxon>
    </lineage>
</organism>
<dbReference type="SMART" id="SM00028">
    <property type="entry name" value="TPR"/>
    <property type="match status" value="3"/>
</dbReference>
<evidence type="ECO:0000256" key="3">
    <source>
        <dbReference type="SAM" id="Coils"/>
    </source>
</evidence>
<evidence type="ECO:0000256" key="4">
    <source>
        <dbReference type="SAM" id="Phobius"/>
    </source>
</evidence>
<dbReference type="InterPro" id="IPR011990">
    <property type="entry name" value="TPR-like_helical_dom_sf"/>
</dbReference>
<keyword evidence="4" id="KW-0812">Transmembrane</keyword>
<proteinExistence type="predicted"/>
<reference evidence="5 6" key="1">
    <citation type="submission" date="2021-03" db="EMBL/GenBank/DDBJ databases">
        <title>Fibrella sp. HMF5036 genome sequencing and assembly.</title>
        <authorList>
            <person name="Kang H."/>
            <person name="Kim H."/>
            <person name="Bae S."/>
            <person name="Joh K."/>
        </authorList>
    </citation>
    <scope>NUCLEOTIDE SEQUENCE [LARGE SCALE GENOMIC DNA]</scope>
    <source>
        <strain evidence="5 6">HMF5036</strain>
    </source>
</reference>
<protein>
    <recommendedName>
        <fullName evidence="7">Tetratricopeptide repeat protein</fullName>
    </recommendedName>
</protein>
<keyword evidence="1" id="KW-0677">Repeat</keyword>
<feature type="transmembrane region" description="Helical" evidence="4">
    <location>
        <begin position="259"/>
        <end position="281"/>
    </location>
</feature>
<feature type="transmembrane region" description="Helical" evidence="4">
    <location>
        <begin position="183"/>
        <end position="201"/>
    </location>
</feature>
<feature type="coiled-coil region" evidence="3">
    <location>
        <begin position="140"/>
        <end position="167"/>
    </location>
</feature>
<dbReference type="InterPro" id="IPR050498">
    <property type="entry name" value="Ycf3"/>
</dbReference>
<comment type="caution">
    <text evidence="5">The sequence shown here is derived from an EMBL/GenBank/DDBJ whole genome shotgun (WGS) entry which is preliminary data.</text>
</comment>
<keyword evidence="3" id="KW-0175">Coiled coil</keyword>
<dbReference type="AlphaFoldDB" id="A0A939G3S4"/>
<gene>
    <name evidence="5" type="ORF">J2I48_11040</name>
</gene>
<dbReference type="PANTHER" id="PTHR44858:SF1">
    <property type="entry name" value="UDP-N-ACETYLGLUCOSAMINE--PEPTIDE N-ACETYLGLUCOSAMINYLTRANSFERASE SPINDLY-RELATED"/>
    <property type="match status" value="1"/>
</dbReference>
<evidence type="ECO:0008006" key="7">
    <source>
        <dbReference type="Google" id="ProtNLM"/>
    </source>
</evidence>
<dbReference type="RefSeq" id="WP_207335499.1">
    <property type="nucleotide sequence ID" value="NZ_JAFMYU010000007.1"/>
</dbReference>
<feature type="transmembrane region" description="Helical" evidence="4">
    <location>
        <begin position="230"/>
        <end position="247"/>
    </location>
</feature>
<dbReference type="PANTHER" id="PTHR44858">
    <property type="entry name" value="TETRATRICOPEPTIDE REPEAT PROTEIN 6"/>
    <property type="match status" value="1"/>
</dbReference>
<evidence type="ECO:0000256" key="1">
    <source>
        <dbReference type="ARBA" id="ARBA00022737"/>
    </source>
</evidence>
<evidence type="ECO:0000256" key="2">
    <source>
        <dbReference type="ARBA" id="ARBA00022803"/>
    </source>
</evidence>
<name>A0A939G3S4_9BACT</name>
<keyword evidence="2" id="KW-0802">TPR repeat</keyword>
<keyword evidence="4" id="KW-0472">Membrane</keyword>
<dbReference type="EMBL" id="JAFMYU010000007">
    <property type="protein sequence ID" value="MBO0931534.1"/>
    <property type="molecule type" value="Genomic_DNA"/>
</dbReference>